<dbReference type="OrthoDB" id="1114153at2759"/>
<gene>
    <name evidence="3" type="ORF">FNV43_RR04933</name>
</gene>
<feature type="chain" id="PRO_5035436306" description="DUF1985 domain-containing protein" evidence="1">
    <location>
        <begin position="35"/>
        <end position="389"/>
    </location>
</feature>
<feature type="domain" description="DUF1985" evidence="2">
    <location>
        <begin position="28"/>
        <end position="113"/>
    </location>
</feature>
<name>A0A8K0HKG6_9ROSA</name>
<evidence type="ECO:0000259" key="2">
    <source>
        <dbReference type="Pfam" id="PF09331"/>
    </source>
</evidence>
<dbReference type="PANTHER" id="PTHR48449">
    <property type="entry name" value="DUF1985 DOMAIN-CONTAINING PROTEIN"/>
    <property type="match status" value="1"/>
</dbReference>
<comment type="caution">
    <text evidence="3">The sequence shown here is derived from an EMBL/GenBank/DDBJ whole genome shotgun (WGS) entry which is preliminary data.</text>
</comment>
<dbReference type="AlphaFoldDB" id="A0A8K0HKG6"/>
<evidence type="ECO:0000256" key="1">
    <source>
        <dbReference type="SAM" id="SignalP"/>
    </source>
</evidence>
<dbReference type="Pfam" id="PF09331">
    <property type="entry name" value="DUF1985"/>
    <property type="match status" value="1"/>
</dbReference>
<dbReference type="Proteomes" id="UP000796880">
    <property type="component" value="Unassembled WGS sequence"/>
</dbReference>
<protein>
    <recommendedName>
        <fullName evidence="2">DUF1985 domain-containing protein</fullName>
    </recommendedName>
</protein>
<dbReference type="InterPro" id="IPR015410">
    <property type="entry name" value="DUF1985"/>
</dbReference>
<accession>A0A8K0HKG6</accession>
<dbReference type="EMBL" id="VOIH02000002">
    <property type="protein sequence ID" value="KAF3454486.1"/>
    <property type="molecule type" value="Genomic_DNA"/>
</dbReference>
<evidence type="ECO:0000313" key="3">
    <source>
        <dbReference type="EMBL" id="KAF3454486.1"/>
    </source>
</evidence>
<sequence>MDKLLASWIGKFLKSRLLFCGGFIHHLLLHQVECDDKYVMEFDFNGIGARFDRKCFAMITGLNCGKFPHGSELDHLPYDLWTKFFGKRGPMTQGEFSKAFEDLDFDEKKLQIMSSAVLDIHGYPYDATIASLLSRIKRGHEIANYSVSGFPLAFQIWGFETIPIVATIGPRGKYHGSNWIPRMLAWSCPSILQYTKLATTIFDRKDDASQSAFQHTSRLEMQIEEIRSDHCPTCRHGLGSIYSDRSRERAALSPSLMTHLPRYTGTMMREEFVSTDFDKWIMVRKWMPVSTSEEDDKLSSNVRSAIVTIACSEGDERLTIRYVCITHSQSDQSLGLMLIIEVDIRTFVTLSDPNNSMTQDSFRKNASACRLFPYLLMVHGYYDLYRTKG</sequence>
<dbReference type="PANTHER" id="PTHR48449:SF1">
    <property type="entry name" value="DUF1985 DOMAIN-CONTAINING PROTEIN"/>
    <property type="match status" value="1"/>
</dbReference>
<reference evidence="3" key="1">
    <citation type="submission" date="2020-03" db="EMBL/GenBank/DDBJ databases">
        <title>A high-quality chromosome-level genome assembly of a woody plant with both climbing and erect habits, Rhamnella rubrinervis.</title>
        <authorList>
            <person name="Lu Z."/>
            <person name="Yang Y."/>
            <person name="Zhu X."/>
            <person name="Sun Y."/>
        </authorList>
    </citation>
    <scope>NUCLEOTIDE SEQUENCE</scope>
    <source>
        <strain evidence="3">BYM</strain>
        <tissue evidence="3">Leaf</tissue>
    </source>
</reference>
<evidence type="ECO:0000313" key="4">
    <source>
        <dbReference type="Proteomes" id="UP000796880"/>
    </source>
</evidence>
<keyword evidence="1" id="KW-0732">Signal</keyword>
<keyword evidence="4" id="KW-1185">Reference proteome</keyword>
<proteinExistence type="predicted"/>
<feature type="signal peptide" evidence="1">
    <location>
        <begin position="1"/>
        <end position="34"/>
    </location>
</feature>
<organism evidence="3 4">
    <name type="scientific">Rhamnella rubrinervis</name>
    <dbReference type="NCBI Taxonomy" id="2594499"/>
    <lineage>
        <taxon>Eukaryota</taxon>
        <taxon>Viridiplantae</taxon>
        <taxon>Streptophyta</taxon>
        <taxon>Embryophyta</taxon>
        <taxon>Tracheophyta</taxon>
        <taxon>Spermatophyta</taxon>
        <taxon>Magnoliopsida</taxon>
        <taxon>eudicotyledons</taxon>
        <taxon>Gunneridae</taxon>
        <taxon>Pentapetalae</taxon>
        <taxon>rosids</taxon>
        <taxon>fabids</taxon>
        <taxon>Rosales</taxon>
        <taxon>Rhamnaceae</taxon>
        <taxon>rhamnoid group</taxon>
        <taxon>Rhamneae</taxon>
        <taxon>Rhamnella</taxon>
    </lineage>
</organism>